<evidence type="ECO:0000256" key="1">
    <source>
        <dbReference type="SAM" id="MobiDB-lite"/>
    </source>
</evidence>
<evidence type="ECO:0000313" key="4">
    <source>
        <dbReference type="Proteomes" id="UP000265180"/>
    </source>
</evidence>
<dbReference type="Ensembl" id="ENSORLT00020030229.1">
    <property type="protein sequence ID" value="ENSORLP00020035000.1"/>
    <property type="gene ID" value="ENSORLG00020021766.1"/>
</dbReference>
<dbReference type="Proteomes" id="UP000265180">
    <property type="component" value="Chromosome 5"/>
</dbReference>
<feature type="compositionally biased region" description="Polar residues" evidence="1">
    <location>
        <begin position="249"/>
        <end position="260"/>
    </location>
</feature>
<protein>
    <submittedName>
        <fullName evidence="3">Testis expressed 264, ER-phagy receptor</fullName>
    </submittedName>
</protein>
<dbReference type="PANTHER" id="PTHR15949">
    <property type="entry name" value="TESTIS-EXPRESSED PROTEIN 264"/>
    <property type="match status" value="1"/>
</dbReference>
<feature type="region of interest" description="Disordered" evidence="1">
    <location>
        <begin position="234"/>
        <end position="338"/>
    </location>
</feature>
<name>A0A3P9MPY7_ORYLA</name>
<sequence length="338" mass="38212">MCFSAKLKAHILGCQPKSKTVDFLSERRKIIGAATRVALMMSGWFNFSLSTEVLLFSLFILGVVGYILYSGLFTKVTVRTGCPPIKRITFAYKFKVGAYKNCGSLFREAHSIGPKLLLIGVFYTDPQKVLGKHCCYAVGSILSEEGSQIDTELLRKYEAAGFNIFSFPEAMHVVTTSFPYRTYLSVLFKLKVYPKLEKYIKERNLWAHPFLEIYKNGQIHFMVPLDRQGDFYVPEFRPSDRRKSKQEDSYSSTDVSGAESNSEDSSESGVLLPDSREASLTASSVLPRSDSRGRESSFKEPEQTEGQEEEKNEQHHEDSKYRSLEGPMQQWTGVGGEE</sequence>
<dbReference type="PANTHER" id="PTHR15949:SF3">
    <property type="entry name" value="TESTIS-EXPRESSED PROTEIN 264"/>
    <property type="match status" value="1"/>
</dbReference>
<accession>A0A3P9MPY7</accession>
<dbReference type="AlphaFoldDB" id="A0A3P9MPY7"/>
<reference evidence="3" key="3">
    <citation type="submission" date="2025-08" db="UniProtKB">
        <authorList>
            <consortium name="Ensembl"/>
        </authorList>
    </citation>
    <scope>IDENTIFICATION</scope>
    <source>
        <strain evidence="3">HNI</strain>
    </source>
</reference>
<reference evidence="3 4" key="2">
    <citation type="submission" date="2017-04" db="EMBL/GenBank/DDBJ databases">
        <title>CpG methylation of centromeres and impact of large insertions on vertebrate speciation.</title>
        <authorList>
            <person name="Ichikawa K."/>
            <person name="Yoshimura J."/>
            <person name="Morishita S."/>
        </authorList>
    </citation>
    <scope>NUCLEOTIDE SEQUENCE</scope>
    <source>
        <strain evidence="3 4">HNI</strain>
    </source>
</reference>
<feature type="compositionally biased region" description="Basic and acidic residues" evidence="1">
    <location>
        <begin position="289"/>
        <end position="302"/>
    </location>
</feature>
<keyword evidence="2" id="KW-1133">Transmembrane helix</keyword>
<feature type="compositionally biased region" description="Basic and acidic residues" evidence="1">
    <location>
        <begin position="237"/>
        <end position="248"/>
    </location>
</feature>
<organism evidence="3 4">
    <name type="scientific">Oryzias latipes</name>
    <name type="common">Japanese rice fish</name>
    <name type="synonym">Japanese killifish</name>
    <dbReference type="NCBI Taxonomy" id="8090"/>
    <lineage>
        <taxon>Eukaryota</taxon>
        <taxon>Metazoa</taxon>
        <taxon>Chordata</taxon>
        <taxon>Craniata</taxon>
        <taxon>Vertebrata</taxon>
        <taxon>Euteleostomi</taxon>
        <taxon>Actinopterygii</taxon>
        <taxon>Neopterygii</taxon>
        <taxon>Teleostei</taxon>
        <taxon>Neoteleostei</taxon>
        <taxon>Acanthomorphata</taxon>
        <taxon>Ovalentaria</taxon>
        <taxon>Atherinomorphae</taxon>
        <taxon>Beloniformes</taxon>
        <taxon>Adrianichthyidae</taxon>
        <taxon>Oryziinae</taxon>
        <taxon>Oryzias</taxon>
    </lineage>
</organism>
<reference evidence="3" key="4">
    <citation type="submission" date="2025-09" db="UniProtKB">
        <authorList>
            <consortium name="Ensembl"/>
        </authorList>
    </citation>
    <scope>IDENTIFICATION</scope>
    <source>
        <strain evidence="3">HNI</strain>
    </source>
</reference>
<feature type="compositionally biased region" description="Basic and acidic residues" evidence="1">
    <location>
        <begin position="312"/>
        <end position="323"/>
    </location>
</feature>
<evidence type="ECO:0000256" key="2">
    <source>
        <dbReference type="SAM" id="Phobius"/>
    </source>
</evidence>
<proteinExistence type="predicted"/>
<keyword evidence="2" id="KW-0472">Membrane</keyword>
<feature type="transmembrane region" description="Helical" evidence="2">
    <location>
        <begin position="53"/>
        <end position="69"/>
    </location>
</feature>
<evidence type="ECO:0000313" key="3">
    <source>
        <dbReference type="Ensembl" id="ENSORLP00020035000.1"/>
    </source>
</evidence>
<keyword evidence="2" id="KW-0812">Transmembrane</keyword>
<reference key="1">
    <citation type="journal article" date="2007" name="Nature">
        <title>The medaka draft genome and insights into vertebrate genome evolution.</title>
        <authorList>
            <person name="Kasahara M."/>
            <person name="Naruse K."/>
            <person name="Sasaki S."/>
            <person name="Nakatani Y."/>
            <person name="Qu W."/>
            <person name="Ahsan B."/>
            <person name="Yamada T."/>
            <person name="Nagayasu Y."/>
            <person name="Doi K."/>
            <person name="Kasai Y."/>
            <person name="Jindo T."/>
            <person name="Kobayashi D."/>
            <person name="Shimada A."/>
            <person name="Toyoda A."/>
            <person name="Kuroki Y."/>
            <person name="Fujiyama A."/>
            <person name="Sasaki T."/>
            <person name="Shimizu A."/>
            <person name="Asakawa S."/>
            <person name="Shimizu N."/>
            <person name="Hashimoto S."/>
            <person name="Yang J."/>
            <person name="Lee Y."/>
            <person name="Matsushima K."/>
            <person name="Sugano S."/>
            <person name="Sakaizumi M."/>
            <person name="Narita T."/>
            <person name="Ohishi K."/>
            <person name="Haga S."/>
            <person name="Ohta F."/>
            <person name="Nomoto H."/>
            <person name="Nogata K."/>
            <person name="Morishita T."/>
            <person name="Endo T."/>
            <person name="Shin-I T."/>
            <person name="Takeda H."/>
            <person name="Morishita S."/>
            <person name="Kohara Y."/>
        </authorList>
    </citation>
    <scope>NUCLEOTIDE SEQUENCE [LARGE SCALE GENOMIC DNA]</scope>
    <source>
        <strain>Hd-rR</strain>
    </source>
</reference>